<dbReference type="InterPro" id="IPR014043">
    <property type="entry name" value="Acyl_transferase_dom"/>
</dbReference>
<dbReference type="RefSeq" id="WP_344924232.1">
    <property type="nucleotide sequence ID" value="NZ_BAAAYK010000018.1"/>
</dbReference>
<proteinExistence type="predicted"/>
<evidence type="ECO:0000256" key="1">
    <source>
        <dbReference type="ARBA" id="ARBA00022679"/>
    </source>
</evidence>
<dbReference type="InterPro" id="IPR016035">
    <property type="entry name" value="Acyl_Trfase/lysoPLipase"/>
</dbReference>
<protein>
    <recommendedName>
        <fullName evidence="3">Malonyl-CoA:ACP transacylase (MAT) domain-containing protein</fullName>
    </recommendedName>
</protein>
<accession>A0ABP6RJZ9</accession>
<feature type="region of interest" description="Disordered" evidence="2">
    <location>
        <begin position="80"/>
        <end position="122"/>
    </location>
</feature>
<dbReference type="Proteomes" id="UP001500483">
    <property type="component" value="Unassembled WGS sequence"/>
</dbReference>
<dbReference type="SUPFAM" id="SSF52151">
    <property type="entry name" value="FabD/lysophospholipase-like"/>
    <property type="match status" value="1"/>
</dbReference>
<reference evidence="5" key="1">
    <citation type="journal article" date="2019" name="Int. J. Syst. Evol. Microbiol.">
        <title>The Global Catalogue of Microorganisms (GCM) 10K type strain sequencing project: providing services to taxonomists for standard genome sequencing and annotation.</title>
        <authorList>
            <consortium name="The Broad Institute Genomics Platform"/>
            <consortium name="The Broad Institute Genome Sequencing Center for Infectious Disease"/>
            <person name="Wu L."/>
            <person name="Ma J."/>
        </authorList>
    </citation>
    <scope>NUCLEOTIDE SEQUENCE [LARGE SCALE GENOMIC DNA]</scope>
    <source>
        <strain evidence="5">JCM 9687</strain>
    </source>
</reference>
<name>A0ABP6RJZ9_9PSEU</name>
<keyword evidence="5" id="KW-1185">Reference proteome</keyword>
<dbReference type="EMBL" id="BAAAYK010000018">
    <property type="protein sequence ID" value="GAA3353540.1"/>
    <property type="molecule type" value="Genomic_DNA"/>
</dbReference>
<dbReference type="Gene3D" id="3.40.366.10">
    <property type="entry name" value="Malonyl-Coenzyme A Acyl Carrier Protein, domain 2"/>
    <property type="match status" value="2"/>
</dbReference>
<evidence type="ECO:0000256" key="2">
    <source>
        <dbReference type="SAM" id="MobiDB-lite"/>
    </source>
</evidence>
<dbReference type="PANTHER" id="PTHR43775:SF51">
    <property type="entry name" value="INACTIVE PHENOLPHTHIOCEROL SYNTHESIS POLYKETIDE SYNTHASE TYPE I PKS1-RELATED"/>
    <property type="match status" value="1"/>
</dbReference>
<keyword evidence="1" id="KW-0808">Transferase</keyword>
<dbReference type="InterPro" id="IPR001227">
    <property type="entry name" value="Ac_transferase_dom_sf"/>
</dbReference>
<evidence type="ECO:0000313" key="5">
    <source>
        <dbReference type="Proteomes" id="UP001500483"/>
    </source>
</evidence>
<comment type="caution">
    <text evidence="4">The sequence shown here is derived from an EMBL/GenBank/DDBJ whole genome shotgun (WGS) entry which is preliminary data.</text>
</comment>
<sequence>MGRELAARFPVLRAALEEVCAHFDLELERPLREIMFAGPGSADAVLLDETGFTQPALFAFEVALHGCSNPGACDRTSSPGIPSVNWPPRTSPGVLAAGRGAARRGPRPADAGAARRRGDDLGAATEEEVVPLLTERVAIAAINGPTALVLAGDEPDVRELAEGFAANGRKTKRLRVSHAFHSPLMDTMLEEFGRTAREVGYAARRSPSCRT</sequence>
<dbReference type="PANTHER" id="PTHR43775">
    <property type="entry name" value="FATTY ACID SYNTHASE"/>
    <property type="match status" value="1"/>
</dbReference>
<evidence type="ECO:0000259" key="3">
    <source>
        <dbReference type="SMART" id="SM00827"/>
    </source>
</evidence>
<dbReference type="InterPro" id="IPR050091">
    <property type="entry name" value="PKS_NRPS_Biosynth_Enz"/>
</dbReference>
<evidence type="ECO:0000313" key="4">
    <source>
        <dbReference type="EMBL" id="GAA3353540.1"/>
    </source>
</evidence>
<dbReference type="SMART" id="SM00827">
    <property type="entry name" value="PKS_AT"/>
    <property type="match status" value="1"/>
</dbReference>
<gene>
    <name evidence="4" type="ORF">GCM10020366_07190</name>
</gene>
<organism evidence="4 5">
    <name type="scientific">Saccharopolyspora gregorii</name>
    <dbReference type="NCBI Taxonomy" id="33914"/>
    <lineage>
        <taxon>Bacteria</taxon>
        <taxon>Bacillati</taxon>
        <taxon>Actinomycetota</taxon>
        <taxon>Actinomycetes</taxon>
        <taxon>Pseudonocardiales</taxon>
        <taxon>Pseudonocardiaceae</taxon>
        <taxon>Saccharopolyspora</taxon>
    </lineage>
</organism>
<dbReference type="Gene3D" id="3.30.70.250">
    <property type="entry name" value="Malonyl-CoA ACP transacylase, ACP-binding"/>
    <property type="match status" value="1"/>
</dbReference>
<feature type="domain" description="Malonyl-CoA:ACP transacylase (MAT)" evidence="3">
    <location>
        <begin position="1"/>
        <end position="211"/>
    </location>
</feature>